<evidence type="ECO:0000313" key="2">
    <source>
        <dbReference type="EMBL" id="PFX30971.1"/>
    </source>
</evidence>
<name>A0A2B4SM48_STYPI</name>
<feature type="compositionally biased region" description="Basic and acidic residues" evidence="1">
    <location>
        <begin position="155"/>
        <end position="165"/>
    </location>
</feature>
<dbReference type="Proteomes" id="UP000225706">
    <property type="component" value="Unassembled WGS sequence"/>
</dbReference>
<reference evidence="3" key="1">
    <citation type="journal article" date="2017" name="bioRxiv">
        <title>Comparative analysis of the genomes of Stylophora pistillata and Acropora digitifera provides evidence for extensive differences between species of corals.</title>
        <authorList>
            <person name="Voolstra C.R."/>
            <person name="Li Y."/>
            <person name="Liew Y.J."/>
            <person name="Baumgarten S."/>
            <person name="Zoccola D."/>
            <person name="Flot J.-F."/>
            <person name="Tambutte S."/>
            <person name="Allemand D."/>
            <person name="Aranda M."/>
        </authorList>
    </citation>
    <scope>NUCLEOTIDE SEQUENCE [LARGE SCALE GENOMIC DNA]</scope>
</reference>
<dbReference type="GO" id="GO:0003676">
    <property type="term" value="F:nucleic acid binding"/>
    <property type="evidence" value="ECO:0007669"/>
    <property type="project" value="InterPro"/>
</dbReference>
<organism evidence="2 3">
    <name type="scientific">Stylophora pistillata</name>
    <name type="common">Smooth cauliflower coral</name>
    <dbReference type="NCBI Taxonomy" id="50429"/>
    <lineage>
        <taxon>Eukaryota</taxon>
        <taxon>Metazoa</taxon>
        <taxon>Cnidaria</taxon>
        <taxon>Anthozoa</taxon>
        <taxon>Hexacorallia</taxon>
        <taxon>Scleractinia</taxon>
        <taxon>Astrocoeniina</taxon>
        <taxon>Pocilloporidae</taxon>
        <taxon>Stylophora</taxon>
    </lineage>
</organism>
<dbReference type="EMBL" id="LSMT01000042">
    <property type="protein sequence ID" value="PFX30971.1"/>
    <property type="molecule type" value="Genomic_DNA"/>
</dbReference>
<feature type="region of interest" description="Disordered" evidence="1">
    <location>
        <begin position="141"/>
        <end position="174"/>
    </location>
</feature>
<protein>
    <submittedName>
        <fullName evidence="2">Uncharacterized protein</fullName>
    </submittedName>
</protein>
<feature type="compositionally biased region" description="Acidic residues" evidence="1">
    <location>
        <begin position="210"/>
        <end position="231"/>
    </location>
</feature>
<feature type="region of interest" description="Disordered" evidence="1">
    <location>
        <begin position="195"/>
        <end position="238"/>
    </location>
</feature>
<gene>
    <name evidence="2" type="ORF">AWC38_SpisGene4210</name>
</gene>
<evidence type="ECO:0000256" key="1">
    <source>
        <dbReference type="SAM" id="MobiDB-lite"/>
    </source>
</evidence>
<evidence type="ECO:0000313" key="3">
    <source>
        <dbReference type="Proteomes" id="UP000225706"/>
    </source>
</evidence>
<accession>A0A2B4SM48</accession>
<comment type="caution">
    <text evidence="2">The sequence shown here is derived from an EMBL/GenBank/DDBJ whole genome shotgun (WGS) entry which is preliminary data.</text>
</comment>
<dbReference type="AlphaFoldDB" id="A0A2B4SM48"/>
<dbReference type="InterPro" id="IPR036397">
    <property type="entry name" value="RNaseH_sf"/>
</dbReference>
<proteinExistence type="predicted"/>
<dbReference type="Gene3D" id="3.30.420.10">
    <property type="entry name" value="Ribonuclease H-like superfamily/Ribonuclease H"/>
    <property type="match status" value="1"/>
</dbReference>
<sequence length="266" mass="30900">MLRKILEKQDEKLFFDGKGVTKKSELRDVVRKEFKHCKGIGARKLKHRLKKRFEGVSEPQLQKVLARSKATQKGKVERSYRTLRKKIMYELGPMSKVGVNLVSQLREYQKILNEEPMDVLVSQSPFEVFYGREANAVSLVANNRVNQESDEETDSSEKRKGKENIFEDGDEMNMNKTIMKMVSEDDVVLSNDKQNVTNSEKNGKPRQVEDNQEQLQEEQHEEEQEEEEEVAEEAKLESLPEEILDMIVKLSMTGRDRTIVDTYIMP</sequence>
<keyword evidence="3" id="KW-1185">Reference proteome</keyword>